<evidence type="ECO:0000256" key="1">
    <source>
        <dbReference type="SAM" id="Phobius"/>
    </source>
</evidence>
<proteinExistence type="predicted"/>
<dbReference type="EMBL" id="FNJL01000028">
    <property type="protein sequence ID" value="SDP81043.1"/>
    <property type="molecule type" value="Genomic_DNA"/>
</dbReference>
<keyword evidence="1" id="KW-0812">Transmembrane</keyword>
<dbReference type="AlphaFoldDB" id="A0A1H0VRR7"/>
<evidence type="ECO:0000313" key="2">
    <source>
        <dbReference type="EMBL" id="SDP81043.1"/>
    </source>
</evidence>
<feature type="transmembrane region" description="Helical" evidence="1">
    <location>
        <begin position="17"/>
        <end position="34"/>
    </location>
</feature>
<sequence>MKLPAFLPSPAEIGRETIILICGALLAAVIMSNWPQGRTFIRNAWGEPGTH</sequence>
<gene>
    <name evidence="2" type="ORF">SAMN04489708_12827</name>
</gene>
<name>A0A1H0VRR7_9BURK</name>
<evidence type="ECO:0000313" key="3">
    <source>
        <dbReference type="Proteomes" id="UP000199317"/>
    </source>
</evidence>
<organism evidence="2 3">
    <name type="scientific">Paracidovorax cattleyae</name>
    <dbReference type="NCBI Taxonomy" id="80868"/>
    <lineage>
        <taxon>Bacteria</taxon>
        <taxon>Pseudomonadati</taxon>
        <taxon>Pseudomonadota</taxon>
        <taxon>Betaproteobacteria</taxon>
        <taxon>Burkholderiales</taxon>
        <taxon>Comamonadaceae</taxon>
        <taxon>Paracidovorax</taxon>
    </lineage>
</organism>
<dbReference type="RefSeq" id="WP_167361303.1">
    <property type="nucleotide sequence ID" value="NZ_CP028290.1"/>
</dbReference>
<keyword evidence="1" id="KW-0472">Membrane</keyword>
<keyword evidence="1" id="KW-1133">Transmembrane helix</keyword>
<protein>
    <submittedName>
        <fullName evidence="2">Uncharacterized protein</fullName>
    </submittedName>
</protein>
<reference evidence="3" key="1">
    <citation type="submission" date="2016-10" db="EMBL/GenBank/DDBJ databases">
        <authorList>
            <person name="Varghese N."/>
            <person name="Submissions S."/>
        </authorList>
    </citation>
    <scope>NUCLEOTIDE SEQUENCE [LARGE SCALE GENOMIC DNA]</scope>
    <source>
        <strain evidence="3">DSM 17101</strain>
    </source>
</reference>
<keyword evidence="3" id="KW-1185">Reference proteome</keyword>
<dbReference type="Proteomes" id="UP000199317">
    <property type="component" value="Unassembled WGS sequence"/>
</dbReference>
<accession>A0A1H0VRR7</accession>